<sequence>MNKIIGWICAVLLPFSFALSAIETNTAVKVTPVLKTSQSWDGVSLSYPQGQAEITGVRIEIAPGGETGWHLHPVPSFGVVLQGQLEIKLKNGKTNVVKAGDALAEVVNTAHSGKNIGTEPVLLLIFYAGAVGQPNSTPFTEG</sequence>
<dbReference type="SUPFAM" id="SSF51182">
    <property type="entry name" value="RmlC-like cupins"/>
    <property type="match status" value="1"/>
</dbReference>
<proteinExistence type="predicted"/>
<evidence type="ECO:0000256" key="1">
    <source>
        <dbReference type="SAM" id="SignalP"/>
    </source>
</evidence>
<feature type="domain" description="Cupin type-2" evidence="2">
    <location>
        <begin position="58"/>
        <end position="126"/>
    </location>
</feature>
<dbReference type="InterPro" id="IPR047142">
    <property type="entry name" value="OryJ/VirC-like"/>
</dbReference>
<accession>A0ABU1W1G9</accession>
<dbReference type="EMBL" id="JAVDWR010000009">
    <property type="protein sequence ID" value="MDR7121811.1"/>
    <property type="molecule type" value="Genomic_DNA"/>
</dbReference>
<dbReference type="Proteomes" id="UP001257909">
    <property type="component" value="Unassembled WGS sequence"/>
</dbReference>
<comment type="caution">
    <text evidence="3">The sequence shown here is derived from an EMBL/GenBank/DDBJ whole genome shotgun (WGS) entry which is preliminary data.</text>
</comment>
<dbReference type="Gene3D" id="2.60.120.10">
    <property type="entry name" value="Jelly Rolls"/>
    <property type="match status" value="1"/>
</dbReference>
<dbReference type="Pfam" id="PF07883">
    <property type="entry name" value="Cupin_2"/>
    <property type="match status" value="1"/>
</dbReference>
<dbReference type="CDD" id="cd02236">
    <property type="entry name" value="cupin_CV2614-like"/>
    <property type="match status" value="1"/>
</dbReference>
<organism evidence="3 4">
    <name type="scientific">Rheinheimera soli</name>
    <dbReference type="NCBI Taxonomy" id="443616"/>
    <lineage>
        <taxon>Bacteria</taxon>
        <taxon>Pseudomonadati</taxon>
        <taxon>Pseudomonadota</taxon>
        <taxon>Gammaproteobacteria</taxon>
        <taxon>Chromatiales</taxon>
        <taxon>Chromatiaceae</taxon>
        <taxon>Rheinheimera</taxon>
    </lineage>
</organism>
<dbReference type="InterPro" id="IPR014710">
    <property type="entry name" value="RmlC-like_jellyroll"/>
</dbReference>
<dbReference type="RefSeq" id="WP_310279441.1">
    <property type="nucleotide sequence ID" value="NZ_JAVDWR010000009.1"/>
</dbReference>
<keyword evidence="4" id="KW-1185">Reference proteome</keyword>
<dbReference type="InterPro" id="IPR011051">
    <property type="entry name" value="RmlC_Cupin_sf"/>
</dbReference>
<feature type="chain" id="PRO_5045606911" evidence="1">
    <location>
        <begin position="22"/>
        <end position="142"/>
    </location>
</feature>
<evidence type="ECO:0000259" key="2">
    <source>
        <dbReference type="Pfam" id="PF07883"/>
    </source>
</evidence>
<reference evidence="3 4" key="1">
    <citation type="submission" date="2023-07" db="EMBL/GenBank/DDBJ databases">
        <title>Sorghum-associated microbial communities from plants grown in Nebraska, USA.</title>
        <authorList>
            <person name="Schachtman D."/>
        </authorList>
    </citation>
    <scope>NUCLEOTIDE SEQUENCE [LARGE SCALE GENOMIC DNA]</scope>
    <source>
        <strain evidence="3 4">4138</strain>
    </source>
</reference>
<evidence type="ECO:0000313" key="3">
    <source>
        <dbReference type="EMBL" id="MDR7121811.1"/>
    </source>
</evidence>
<gene>
    <name evidence="3" type="ORF">J2W69_002768</name>
</gene>
<evidence type="ECO:0000313" key="4">
    <source>
        <dbReference type="Proteomes" id="UP001257909"/>
    </source>
</evidence>
<feature type="signal peptide" evidence="1">
    <location>
        <begin position="1"/>
        <end position="21"/>
    </location>
</feature>
<name>A0ABU1W1G9_9GAMM</name>
<dbReference type="PANTHER" id="PTHR36156">
    <property type="entry name" value="SLR2101 PROTEIN"/>
    <property type="match status" value="1"/>
</dbReference>
<dbReference type="InterPro" id="IPR013096">
    <property type="entry name" value="Cupin_2"/>
</dbReference>
<protein>
    <submittedName>
        <fullName evidence="3">Quercetin dioxygenase-like cupin family protein</fullName>
    </submittedName>
</protein>
<dbReference type="PANTHER" id="PTHR36156:SF2">
    <property type="entry name" value="CUPIN TYPE-2 DOMAIN-CONTAINING PROTEIN"/>
    <property type="match status" value="1"/>
</dbReference>
<keyword evidence="1" id="KW-0732">Signal</keyword>